<dbReference type="Proteomes" id="UP000034883">
    <property type="component" value="Chromosome"/>
</dbReference>
<feature type="region of interest" description="Disordered" evidence="1">
    <location>
        <begin position="228"/>
        <end position="258"/>
    </location>
</feature>
<sequence length="258" mass="28070">MASKQVIDRERSSRTVVATLERYAPEAGRGAHDAIRAVLELREVMPDVELMIRVAARTLERRTAELRDADRAHEHEINGDPRVRDERDRVHRGLYQRVISVRGIVQANFGDVGLKTLGLWDPSPPDPQGTLTYARNLAAALAAPSTVMPEPLIAEVGFERDALAADLRARVDVLQAAVDHVAREESAAKGTQSRKDAAMAAYDRTFRIATSLGMALFQLGGLEQVAERIKPSPRRPGLLDQGAEEDEGEGGNGGGAEP</sequence>
<protein>
    <submittedName>
        <fullName evidence="2">Uncharacterized protein</fullName>
    </submittedName>
</protein>
<dbReference type="EMBL" id="CP011125">
    <property type="protein sequence ID" value="AKF08381.1"/>
    <property type="molecule type" value="Genomic_DNA"/>
</dbReference>
<gene>
    <name evidence="2" type="ORF">DB32_005530</name>
</gene>
<evidence type="ECO:0000313" key="2">
    <source>
        <dbReference type="EMBL" id="AKF08381.1"/>
    </source>
</evidence>
<evidence type="ECO:0000256" key="1">
    <source>
        <dbReference type="SAM" id="MobiDB-lite"/>
    </source>
</evidence>
<dbReference type="KEGG" id="samy:DB32_005530"/>
<proteinExistence type="predicted"/>
<keyword evidence="3" id="KW-1185">Reference proteome</keyword>
<organism evidence="2 3">
    <name type="scientific">Sandaracinus amylolyticus</name>
    <dbReference type="NCBI Taxonomy" id="927083"/>
    <lineage>
        <taxon>Bacteria</taxon>
        <taxon>Pseudomonadati</taxon>
        <taxon>Myxococcota</taxon>
        <taxon>Polyangia</taxon>
        <taxon>Polyangiales</taxon>
        <taxon>Sandaracinaceae</taxon>
        <taxon>Sandaracinus</taxon>
    </lineage>
</organism>
<dbReference type="RefSeq" id="WP_053235533.1">
    <property type="nucleotide sequence ID" value="NZ_CP011125.1"/>
</dbReference>
<reference evidence="2 3" key="1">
    <citation type="submission" date="2015-03" db="EMBL/GenBank/DDBJ databases">
        <title>Genome assembly of Sandaracinus amylolyticus DSM 53668.</title>
        <authorList>
            <person name="Sharma G."/>
            <person name="Subramanian S."/>
        </authorList>
    </citation>
    <scope>NUCLEOTIDE SEQUENCE [LARGE SCALE GENOMIC DNA]</scope>
    <source>
        <strain evidence="2 3">DSM 53668</strain>
    </source>
</reference>
<name>A0A0F6W605_9BACT</name>
<evidence type="ECO:0000313" key="3">
    <source>
        <dbReference type="Proteomes" id="UP000034883"/>
    </source>
</evidence>
<dbReference type="OrthoDB" id="5503443at2"/>
<dbReference type="AlphaFoldDB" id="A0A0F6W605"/>
<accession>A0A0F6W605</accession>